<feature type="transmembrane region" description="Helical" evidence="1">
    <location>
        <begin position="12"/>
        <end position="33"/>
    </location>
</feature>
<feature type="transmembrane region" description="Helical" evidence="1">
    <location>
        <begin position="203"/>
        <end position="220"/>
    </location>
</feature>
<feature type="transmembrane region" description="Helical" evidence="1">
    <location>
        <begin position="182"/>
        <end position="197"/>
    </location>
</feature>
<name>A0A414YJX9_9BACE</name>
<evidence type="ECO:0000256" key="1">
    <source>
        <dbReference type="SAM" id="Phobius"/>
    </source>
</evidence>
<reference evidence="2 3" key="1">
    <citation type="submission" date="2018-08" db="EMBL/GenBank/DDBJ databases">
        <title>A genome reference for cultivated species of the human gut microbiota.</title>
        <authorList>
            <person name="Zou Y."/>
            <person name="Xue W."/>
            <person name="Luo G."/>
        </authorList>
    </citation>
    <scope>NUCLEOTIDE SEQUENCE [LARGE SCALE GENOMIC DNA]</scope>
    <source>
        <strain evidence="2 3">AM16-49B</strain>
    </source>
</reference>
<dbReference type="EMBL" id="QRKD01000026">
    <property type="protein sequence ID" value="RHH86460.1"/>
    <property type="molecule type" value="Genomic_DNA"/>
</dbReference>
<feature type="transmembrane region" description="Helical" evidence="1">
    <location>
        <begin position="94"/>
        <end position="112"/>
    </location>
</feature>
<dbReference type="AlphaFoldDB" id="A0A414YJX9"/>
<dbReference type="Proteomes" id="UP000283512">
    <property type="component" value="Unassembled WGS sequence"/>
</dbReference>
<evidence type="ECO:0008006" key="4">
    <source>
        <dbReference type="Google" id="ProtNLM"/>
    </source>
</evidence>
<accession>A0A414YJX9</accession>
<organism evidence="2 3">
    <name type="scientific">Bacteroides caccae</name>
    <dbReference type="NCBI Taxonomy" id="47678"/>
    <lineage>
        <taxon>Bacteria</taxon>
        <taxon>Pseudomonadati</taxon>
        <taxon>Bacteroidota</taxon>
        <taxon>Bacteroidia</taxon>
        <taxon>Bacteroidales</taxon>
        <taxon>Bacteroidaceae</taxon>
        <taxon>Bacteroides</taxon>
    </lineage>
</organism>
<feature type="transmembrane region" description="Helical" evidence="1">
    <location>
        <begin position="229"/>
        <end position="252"/>
    </location>
</feature>
<feature type="transmembrane region" description="Helical" evidence="1">
    <location>
        <begin position="63"/>
        <end position="82"/>
    </location>
</feature>
<keyword evidence="1" id="KW-1133">Transmembrane helix</keyword>
<comment type="caution">
    <text evidence="2">The sequence shown here is derived from an EMBL/GenBank/DDBJ whole genome shotgun (WGS) entry which is preliminary data.</text>
</comment>
<keyword evidence="1" id="KW-0472">Membrane</keyword>
<feature type="transmembrane region" description="Helical" evidence="1">
    <location>
        <begin position="151"/>
        <end position="170"/>
    </location>
</feature>
<feature type="transmembrane region" description="Helical" evidence="1">
    <location>
        <begin position="124"/>
        <end position="145"/>
    </location>
</feature>
<sequence length="406" mass="47229">MNIEIPKNKIQLFFLGFYILAIGSSLMSVPNIPIVINRFIQLLGILFISILFSVKAYYGNMGLYARSIFLLFVTYQLVIIFRDNQLSLWGIQRHIFTPGYLLYVAPILIYKLSDLLFINQIIRLVTLLCKTFVFGIILFLPYALSRSGTGINLYETFHGILGVGAIWGILMQEYLTKVQKRWIFIAVSITILLALIQGRRSILLMYVIAMLFHVLYKFSYELQSVKKRILYFFSLSSLLIIIYLFMSFYGSILFDTLFERMLEDTRSIVELNFLDDIRPGSFDFIWGRGISGTYYCPFVEFNGDDYREHIESGYLELILKGGFVLVILYFFFTLPAIFLGLFRSKNNLCKLSSIYCVLFSGFLYGVGSYYTFGIRYILFLFSVFICYKKNLRSLTNNDIVEMFNNK</sequence>
<gene>
    <name evidence="2" type="ORF">DW190_17855</name>
</gene>
<feature type="transmembrane region" description="Helical" evidence="1">
    <location>
        <begin position="317"/>
        <end position="341"/>
    </location>
</feature>
<protein>
    <recommendedName>
        <fullName evidence="4">O-antigen ligase domain-containing protein</fullName>
    </recommendedName>
</protein>
<evidence type="ECO:0000313" key="2">
    <source>
        <dbReference type="EMBL" id="RHH86460.1"/>
    </source>
</evidence>
<feature type="transmembrane region" description="Helical" evidence="1">
    <location>
        <begin position="39"/>
        <end position="58"/>
    </location>
</feature>
<evidence type="ECO:0000313" key="3">
    <source>
        <dbReference type="Proteomes" id="UP000283512"/>
    </source>
</evidence>
<dbReference type="RefSeq" id="WP_122295774.1">
    <property type="nucleotide sequence ID" value="NZ_CAXSLD010000007.1"/>
</dbReference>
<keyword evidence="1" id="KW-0812">Transmembrane</keyword>
<proteinExistence type="predicted"/>